<gene>
    <name evidence="4" type="ORF">ACFOGP_19780</name>
</gene>
<sequence>MTFSRRSFMKTAAATGALTALGRPALAQGIRWDMADEYGEQALSGKASKYFLEQLNEKIGDALTITYQGGGALGYNSVDHFDAVQDGAVQAAVTLVTQLGGIDPFFNLSSLPFIASTPEEAMMLWQAAREEYAKIFEENGMVLLWAMPNPPSGINAPEPITSPEALEGLRIRTYDVNGTNTMMNAGAAPLQVAWSDLIPQLSTGGIDAVLTSADGAMQLSLWDYVSDFTELNYAMGLFMCHVNKDEFDALPEDVQTAIMEILPACDEYNWSIMVDSIQTAYDTMEENGMTITLDDDVPAEVFEFLQEAGTSVREDWVAQTGERGQAVLARFEELKSQAG</sequence>
<dbReference type="InterPro" id="IPR019546">
    <property type="entry name" value="TAT_signal_bac_arc"/>
</dbReference>
<name>A0ABV7GZR3_9RHOB</name>
<dbReference type="PANTHER" id="PTHR33376:SF4">
    <property type="entry name" value="SIALIC ACID-BINDING PERIPLASMIC PROTEIN SIAP"/>
    <property type="match status" value="1"/>
</dbReference>
<dbReference type="InterPro" id="IPR018389">
    <property type="entry name" value="DctP_fam"/>
</dbReference>
<evidence type="ECO:0000313" key="5">
    <source>
        <dbReference type="Proteomes" id="UP001595632"/>
    </source>
</evidence>
<dbReference type="Pfam" id="PF10518">
    <property type="entry name" value="TAT_signal"/>
    <property type="match status" value="1"/>
</dbReference>
<dbReference type="InterPro" id="IPR006311">
    <property type="entry name" value="TAT_signal"/>
</dbReference>
<comment type="subcellular location">
    <subcellularLocation>
        <location evidence="1">Periplasm</location>
    </subcellularLocation>
</comment>
<evidence type="ECO:0000256" key="2">
    <source>
        <dbReference type="ARBA" id="ARBA00022729"/>
    </source>
</evidence>
<dbReference type="Proteomes" id="UP001595632">
    <property type="component" value="Unassembled WGS sequence"/>
</dbReference>
<dbReference type="CDD" id="cd13602">
    <property type="entry name" value="PBP2_TRAP_BpDctp6_7"/>
    <property type="match status" value="1"/>
</dbReference>
<keyword evidence="3" id="KW-0574">Periplasm</keyword>
<dbReference type="EMBL" id="JBHRTB010000010">
    <property type="protein sequence ID" value="MFC3144971.1"/>
    <property type="molecule type" value="Genomic_DNA"/>
</dbReference>
<reference evidence="5" key="1">
    <citation type="journal article" date="2019" name="Int. J. Syst. Evol. Microbiol.">
        <title>The Global Catalogue of Microorganisms (GCM) 10K type strain sequencing project: providing services to taxonomists for standard genome sequencing and annotation.</title>
        <authorList>
            <consortium name="The Broad Institute Genomics Platform"/>
            <consortium name="The Broad Institute Genome Sequencing Center for Infectious Disease"/>
            <person name="Wu L."/>
            <person name="Ma J."/>
        </authorList>
    </citation>
    <scope>NUCLEOTIDE SEQUENCE [LARGE SCALE GENOMIC DNA]</scope>
    <source>
        <strain evidence="5">KCTC 52366</strain>
    </source>
</reference>
<evidence type="ECO:0000256" key="3">
    <source>
        <dbReference type="ARBA" id="ARBA00022764"/>
    </source>
</evidence>
<dbReference type="Pfam" id="PF03480">
    <property type="entry name" value="DctP"/>
    <property type="match status" value="1"/>
</dbReference>
<comment type="caution">
    <text evidence="4">The sequence shown here is derived from an EMBL/GenBank/DDBJ whole genome shotgun (WGS) entry which is preliminary data.</text>
</comment>
<evidence type="ECO:0000256" key="1">
    <source>
        <dbReference type="ARBA" id="ARBA00004418"/>
    </source>
</evidence>
<accession>A0ABV7GZR3</accession>
<dbReference type="InterPro" id="IPR038404">
    <property type="entry name" value="TRAP_DctP_sf"/>
</dbReference>
<dbReference type="NCBIfam" id="TIGR01409">
    <property type="entry name" value="TAT_signal_seq"/>
    <property type="match status" value="1"/>
</dbReference>
<keyword evidence="5" id="KW-1185">Reference proteome</keyword>
<dbReference type="PANTHER" id="PTHR33376">
    <property type="match status" value="1"/>
</dbReference>
<keyword evidence="2" id="KW-0732">Signal</keyword>
<dbReference type="Gene3D" id="3.40.190.170">
    <property type="entry name" value="Bacterial extracellular solute-binding protein, family 7"/>
    <property type="match status" value="1"/>
</dbReference>
<dbReference type="NCBIfam" id="NF037995">
    <property type="entry name" value="TRAP_S1"/>
    <property type="match status" value="1"/>
</dbReference>
<protein>
    <submittedName>
        <fullName evidence="4">TRAP transporter substrate-binding protein</fullName>
    </submittedName>
</protein>
<organism evidence="4 5">
    <name type="scientific">Psychromarinibacter halotolerans</name>
    <dbReference type="NCBI Taxonomy" id="1775175"/>
    <lineage>
        <taxon>Bacteria</taxon>
        <taxon>Pseudomonadati</taxon>
        <taxon>Pseudomonadota</taxon>
        <taxon>Alphaproteobacteria</taxon>
        <taxon>Rhodobacterales</taxon>
        <taxon>Paracoccaceae</taxon>
        <taxon>Psychromarinibacter</taxon>
    </lineage>
</organism>
<evidence type="ECO:0000313" key="4">
    <source>
        <dbReference type="EMBL" id="MFC3144971.1"/>
    </source>
</evidence>
<dbReference type="PROSITE" id="PS51318">
    <property type="entry name" value="TAT"/>
    <property type="match status" value="1"/>
</dbReference>
<proteinExistence type="predicted"/>
<dbReference type="RefSeq" id="WP_275634177.1">
    <property type="nucleotide sequence ID" value="NZ_JARGYD010000008.1"/>
</dbReference>